<dbReference type="EMBL" id="OU893348">
    <property type="protein sequence ID" value="CAG9787133.1"/>
    <property type="molecule type" value="Genomic_DNA"/>
</dbReference>
<dbReference type="InterPro" id="IPR000885">
    <property type="entry name" value="Fib_collagen_C"/>
</dbReference>
<evidence type="ECO:0000256" key="2">
    <source>
        <dbReference type="ARBA" id="ARBA00022525"/>
    </source>
</evidence>
<dbReference type="GO" id="GO:0005576">
    <property type="term" value="C:extracellular region"/>
    <property type="evidence" value="ECO:0007669"/>
    <property type="project" value="UniProtKB-SubCell"/>
</dbReference>
<dbReference type="GO" id="GO:0005581">
    <property type="term" value="C:collagen trimer"/>
    <property type="evidence" value="ECO:0007669"/>
    <property type="project" value="UniProtKB-KW"/>
</dbReference>
<evidence type="ECO:0000256" key="3">
    <source>
        <dbReference type="ARBA" id="ARBA00023119"/>
    </source>
</evidence>
<evidence type="ECO:0000313" key="7">
    <source>
        <dbReference type="Proteomes" id="UP001153714"/>
    </source>
</evidence>
<protein>
    <recommendedName>
        <fullName evidence="5">Fibrillar collagen NC1 domain-containing protein</fullName>
    </recommendedName>
</protein>
<dbReference type="Gene3D" id="2.60.120.1000">
    <property type="match status" value="1"/>
</dbReference>
<comment type="subcellular location">
    <subcellularLocation>
        <location evidence="1">Secreted</location>
    </subcellularLocation>
</comment>
<keyword evidence="2" id="KW-0964">Secreted</keyword>
<dbReference type="OrthoDB" id="8939548at2759"/>
<gene>
    <name evidence="6" type="ORF">DIATSA_LOCUS5039</name>
</gene>
<feature type="domain" description="Fibrillar collagen NC1" evidence="5">
    <location>
        <begin position="83"/>
        <end position="222"/>
    </location>
</feature>
<feature type="region of interest" description="Disordered" evidence="4">
    <location>
        <begin position="70"/>
        <end position="92"/>
    </location>
</feature>
<evidence type="ECO:0000313" key="6">
    <source>
        <dbReference type="EMBL" id="CAG9787133.1"/>
    </source>
</evidence>
<sequence length="254" mass="28993">MRKPNWTKEIKNALPYGDTIQPIPGPKGEKGIDGVPGNKGDRGPFGPPGLPGLDGVCHLNCPVRYSSASTEDATSSEGFPTELGTQKRPSDVPCNVQRKDDKFEGKTWINPESKFQVECIKKTAQTCLIFDLKDSGYIESNSYHTDRKQNTSFWLSNYRSKDLKKQFDLTQFYNNITIKQIAWLQERTQQVTQTIRYHCKNSYVMENLETALHLYSWNDVVIGPMSTTYTPVYYSILPDHKHDCTVSFFLYLNN</sequence>
<reference evidence="6" key="1">
    <citation type="submission" date="2021-12" db="EMBL/GenBank/DDBJ databases">
        <authorList>
            <person name="King R."/>
        </authorList>
    </citation>
    <scope>NUCLEOTIDE SEQUENCE</scope>
</reference>
<evidence type="ECO:0000256" key="1">
    <source>
        <dbReference type="ARBA" id="ARBA00004613"/>
    </source>
</evidence>
<evidence type="ECO:0000256" key="4">
    <source>
        <dbReference type="SAM" id="MobiDB-lite"/>
    </source>
</evidence>
<dbReference type="Proteomes" id="UP001153714">
    <property type="component" value="Chromosome 17"/>
</dbReference>
<evidence type="ECO:0000259" key="5">
    <source>
        <dbReference type="Pfam" id="PF01410"/>
    </source>
</evidence>
<dbReference type="GO" id="GO:0005201">
    <property type="term" value="F:extracellular matrix structural constituent"/>
    <property type="evidence" value="ECO:0007669"/>
    <property type="project" value="InterPro"/>
</dbReference>
<accession>A0A9N9R0V0</accession>
<keyword evidence="3" id="KW-0176">Collagen</keyword>
<organism evidence="6 7">
    <name type="scientific">Diatraea saccharalis</name>
    <name type="common">sugarcane borer</name>
    <dbReference type="NCBI Taxonomy" id="40085"/>
    <lineage>
        <taxon>Eukaryota</taxon>
        <taxon>Metazoa</taxon>
        <taxon>Ecdysozoa</taxon>
        <taxon>Arthropoda</taxon>
        <taxon>Hexapoda</taxon>
        <taxon>Insecta</taxon>
        <taxon>Pterygota</taxon>
        <taxon>Neoptera</taxon>
        <taxon>Endopterygota</taxon>
        <taxon>Lepidoptera</taxon>
        <taxon>Glossata</taxon>
        <taxon>Ditrysia</taxon>
        <taxon>Pyraloidea</taxon>
        <taxon>Crambidae</taxon>
        <taxon>Crambinae</taxon>
        <taxon>Diatraea</taxon>
    </lineage>
</organism>
<dbReference type="AlphaFoldDB" id="A0A9N9R0V0"/>
<dbReference type="Pfam" id="PF01410">
    <property type="entry name" value="COLFI"/>
    <property type="match status" value="1"/>
</dbReference>
<proteinExistence type="predicted"/>
<feature type="region of interest" description="Disordered" evidence="4">
    <location>
        <begin position="17"/>
        <end position="48"/>
    </location>
</feature>
<keyword evidence="7" id="KW-1185">Reference proteome</keyword>
<reference evidence="6" key="2">
    <citation type="submission" date="2022-10" db="EMBL/GenBank/DDBJ databases">
        <authorList>
            <consortium name="ENA_rothamsted_submissions"/>
            <consortium name="culmorum"/>
            <person name="King R."/>
        </authorList>
    </citation>
    <scope>NUCLEOTIDE SEQUENCE</scope>
</reference>
<name>A0A9N9R0V0_9NEOP</name>